<dbReference type="AlphaFoldDB" id="G0R2K3"/>
<keyword evidence="5" id="KW-0677">Repeat</keyword>
<dbReference type="EMBL" id="GL984268">
    <property type="protein sequence ID" value="EGR28303.1"/>
    <property type="molecule type" value="Genomic_DNA"/>
</dbReference>
<feature type="repeat" description="Solcar" evidence="8">
    <location>
        <begin position="92"/>
        <end position="174"/>
    </location>
</feature>
<protein>
    <submittedName>
        <fullName evidence="11">Mitochondrial carrier protein, putative</fullName>
        <ecNumber evidence="11">3.4.21.41</ecNumber>
    </submittedName>
</protein>
<dbReference type="InParanoid" id="G0R2K3"/>
<dbReference type="Proteomes" id="UP000008983">
    <property type="component" value="Unassembled WGS sequence"/>
</dbReference>
<organism evidence="11 12">
    <name type="scientific">Ichthyophthirius multifiliis</name>
    <name type="common">White spot disease agent</name>
    <name type="synonym">Ich</name>
    <dbReference type="NCBI Taxonomy" id="5932"/>
    <lineage>
        <taxon>Eukaryota</taxon>
        <taxon>Sar</taxon>
        <taxon>Alveolata</taxon>
        <taxon>Ciliophora</taxon>
        <taxon>Intramacronucleata</taxon>
        <taxon>Oligohymenophorea</taxon>
        <taxon>Hymenostomatida</taxon>
        <taxon>Ophryoglenina</taxon>
        <taxon>Ichthyophthirius</taxon>
    </lineage>
</organism>
<evidence type="ECO:0000256" key="3">
    <source>
        <dbReference type="ARBA" id="ARBA00022448"/>
    </source>
</evidence>
<dbReference type="InterPro" id="IPR023395">
    <property type="entry name" value="MCP_dom_sf"/>
</dbReference>
<reference evidence="11 12" key="1">
    <citation type="submission" date="2011-07" db="EMBL/GenBank/DDBJ databases">
        <authorList>
            <person name="Coyne R."/>
            <person name="Brami D."/>
            <person name="Johnson J."/>
            <person name="Hostetler J."/>
            <person name="Hannick L."/>
            <person name="Clark T."/>
            <person name="Cassidy-Hanley D."/>
            <person name="Inman J."/>
        </authorList>
    </citation>
    <scope>NUCLEOTIDE SEQUENCE [LARGE SCALE GENOMIC DNA]</scope>
    <source>
        <strain evidence="11 12">G5</strain>
    </source>
</reference>
<dbReference type="GeneID" id="14904383"/>
<feature type="repeat" description="Solcar" evidence="8">
    <location>
        <begin position="8"/>
        <end position="84"/>
    </location>
</feature>
<evidence type="ECO:0000256" key="8">
    <source>
        <dbReference type="PROSITE-ProRule" id="PRU00282"/>
    </source>
</evidence>
<evidence type="ECO:0000313" key="12">
    <source>
        <dbReference type="Proteomes" id="UP000008983"/>
    </source>
</evidence>
<keyword evidence="4 8" id="KW-0812">Transmembrane</keyword>
<dbReference type="InterPro" id="IPR018108">
    <property type="entry name" value="MCP_transmembrane"/>
</dbReference>
<keyword evidence="3 9" id="KW-0813">Transport</keyword>
<evidence type="ECO:0000256" key="7">
    <source>
        <dbReference type="ARBA" id="ARBA00023136"/>
    </source>
</evidence>
<sequence length="279" mass="31932">MSIQDKQTNVLVCGFAGGLSGIVVDFVIYPLESIKTQIQATTQRIDFKEKAAKNHNYKGFSAQFVSSFPFAFIYFYTYEKSKQILQLINNLNNNVQHMIAAALSEILANIFRSPFEVVKQQQQVGWDKQILHTIKSVYNLKGIQGFYAGFGTMILRDIPFSMIQLPVYDLLKQNRQQKKIQETKQKTLSFSESCFCGGTAAALASFCTTPMDVLKSKLMTQRDNYYKGFIDVFQKTIQDEGPRGLFKGVLYRVLPFSFTGTIFFTVYEQTQNIINRNFY</sequence>
<dbReference type="SUPFAM" id="SSF103506">
    <property type="entry name" value="Mitochondrial carrier"/>
    <property type="match status" value="1"/>
</dbReference>
<proteinExistence type="inferred from homology"/>
<evidence type="ECO:0000256" key="10">
    <source>
        <dbReference type="SAM" id="Phobius"/>
    </source>
</evidence>
<feature type="transmembrane region" description="Helical" evidence="10">
    <location>
        <begin position="60"/>
        <end position="78"/>
    </location>
</feature>
<evidence type="ECO:0000313" key="11">
    <source>
        <dbReference type="EMBL" id="EGR28303.1"/>
    </source>
</evidence>
<dbReference type="eggNOG" id="KOG0768">
    <property type="taxonomic scope" value="Eukaryota"/>
</dbReference>
<evidence type="ECO:0000256" key="6">
    <source>
        <dbReference type="ARBA" id="ARBA00022989"/>
    </source>
</evidence>
<dbReference type="PANTHER" id="PTHR45667">
    <property type="entry name" value="S-ADENOSYLMETHIONINE MITOCHONDRIAL CARRIER PROTEIN"/>
    <property type="match status" value="1"/>
</dbReference>
<evidence type="ECO:0000256" key="9">
    <source>
        <dbReference type="RuleBase" id="RU000488"/>
    </source>
</evidence>
<gene>
    <name evidence="11" type="ORF">IMG5_179040</name>
</gene>
<dbReference type="RefSeq" id="XP_004027648.1">
    <property type="nucleotide sequence ID" value="XM_004027599.1"/>
</dbReference>
<keyword evidence="7 8" id="KW-0472">Membrane</keyword>
<feature type="repeat" description="Solcar" evidence="8">
    <location>
        <begin position="188"/>
        <end position="273"/>
    </location>
</feature>
<dbReference type="OrthoDB" id="276989at2759"/>
<comment type="similarity">
    <text evidence="2 9">Belongs to the mitochondrial carrier (TC 2.A.29) family.</text>
</comment>
<name>G0R2K3_ICHMU</name>
<dbReference type="EC" id="3.4.21.41" evidence="11"/>
<dbReference type="GO" id="GO:0004252">
    <property type="term" value="F:serine-type endopeptidase activity"/>
    <property type="evidence" value="ECO:0007669"/>
    <property type="project" value="UniProtKB-EC"/>
</dbReference>
<evidence type="ECO:0000256" key="2">
    <source>
        <dbReference type="ARBA" id="ARBA00006375"/>
    </source>
</evidence>
<dbReference type="PROSITE" id="PS50920">
    <property type="entry name" value="SOLCAR"/>
    <property type="match status" value="3"/>
</dbReference>
<comment type="subcellular location">
    <subcellularLocation>
        <location evidence="1">Membrane</location>
        <topology evidence="1">Multi-pass membrane protein</topology>
    </subcellularLocation>
</comment>
<keyword evidence="11" id="KW-0378">Hydrolase</keyword>
<dbReference type="Gene3D" id="1.50.40.10">
    <property type="entry name" value="Mitochondrial carrier domain"/>
    <property type="match status" value="1"/>
</dbReference>
<evidence type="ECO:0000256" key="1">
    <source>
        <dbReference type="ARBA" id="ARBA00004141"/>
    </source>
</evidence>
<dbReference type="FunCoup" id="G0R2K3">
    <property type="interactions" value="314"/>
</dbReference>
<keyword evidence="6 10" id="KW-1133">Transmembrane helix</keyword>
<evidence type="ECO:0000256" key="5">
    <source>
        <dbReference type="ARBA" id="ARBA00022737"/>
    </source>
</evidence>
<keyword evidence="12" id="KW-1185">Reference proteome</keyword>
<dbReference type="GO" id="GO:0016020">
    <property type="term" value="C:membrane"/>
    <property type="evidence" value="ECO:0007669"/>
    <property type="project" value="UniProtKB-SubCell"/>
</dbReference>
<dbReference type="Pfam" id="PF00153">
    <property type="entry name" value="Mito_carr"/>
    <property type="match status" value="3"/>
</dbReference>
<dbReference type="OMA" id="IGPRTMW"/>
<feature type="transmembrane region" description="Helical" evidence="10">
    <location>
        <begin position="12"/>
        <end position="31"/>
    </location>
</feature>
<feature type="transmembrane region" description="Helical" evidence="10">
    <location>
        <begin position="249"/>
        <end position="267"/>
    </location>
</feature>
<evidence type="ECO:0000256" key="4">
    <source>
        <dbReference type="ARBA" id="ARBA00022692"/>
    </source>
</evidence>
<accession>G0R2K3</accession>